<evidence type="ECO:0000313" key="2">
    <source>
        <dbReference type="Proteomes" id="UP001054252"/>
    </source>
</evidence>
<comment type="caution">
    <text evidence="1">The sequence shown here is derived from an EMBL/GenBank/DDBJ whole genome shotgun (WGS) entry which is preliminary data.</text>
</comment>
<reference evidence="1 2" key="1">
    <citation type="journal article" date="2021" name="Commun. Biol.">
        <title>The genome of Shorea leprosula (Dipterocarpaceae) highlights the ecological relevance of drought in aseasonal tropical rainforests.</title>
        <authorList>
            <person name="Ng K.K.S."/>
            <person name="Kobayashi M.J."/>
            <person name="Fawcett J.A."/>
            <person name="Hatakeyama M."/>
            <person name="Paape T."/>
            <person name="Ng C.H."/>
            <person name="Ang C.C."/>
            <person name="Tnah L.H."/>
            <person name="Lee C.T."/>
            <person name="Nishiyama T."/>
            <person name="Sese J."/>
            <person name="O'Brien M.J."/>
            <person name="Copetti D."/>
            <person name="Mohd Noor M.I."/>
            <person name="Ong R.C."/>
            <person name="Putra M."/>
            <person name="Sireger I.Z."/>
            <person name="Indrioko S."/>
            <person name="Kosugi Y."/>
            <person name="Izuno A."/>
            <person name="Isagi Y."/>
            <person name="Lee S.L."/>
            <person name="Shimizu K.K."/>
        </authorList>
    </citation>
    <scope>NUCLEOTIDE SEQUENCE [LARGE SCALE GENOMIC DNA]</scope>
    <source>
        <strain evidence="1">214</strain>
    </source>
</reference>
<keyword evidence="2" id="KW-1185">Reference proteome</keyword>
<gene>
    <name evidence="1" type="ORF">SLEP1_g5154</name>
</gene>
<accession>A0AAV5I1M0</accession>
<dbReference type="Proteomes" id="UP001054252">
    <property type="component" value="Unassembled WGS sequence"/>
</dbReference>
<organism evidence="1 2">
    <name type="scientific">Rubroshorea leprosula</name>
    <dbReference type="NCBI Taxonomy" id="152421"/>
    <lineage>
        <taxon>Eukaryota</taxon>
        <taxon>Viridiplantae</taxon>
        <taxon>Streptophyta</taxon>
        <taxon>Embryophyta</taxon>
        <taxon>Tracheophyta</taxon>
        <taxon>Spermatophyta</taxon>
        <taxon>Magnoliopsida</taxon>
        <taxon>eudicotyledons</taxon>
        <taxon>Gunneridae</taxon>
        <taxon>Pentapetalae</taxon>
        <taxon>rosids</taxon>
        <taxon>malvids</taxon>
        <taxon>Malvales</taxon>
        <taxon>Dipterocarpaceae</taxon>
        <taxon>Rubroshorea</taxon>
    </lineage>
</organism>
<proteinExistence type="predicted"/>
<protein>
    <submittedName>
        <fullName evidence="1">Uncharacterized protein</fullName>
    </submittedName>
</protein>
<name>A0AAV5I1M0_9ROSI</name>
<evidence type="ECO:0000313" key="1">
    <source>
        <dbReference type="EMBL" id="GKU91254.1"/>
    </source>
</evidence>
<dbReference type="AlphaFoldDB" id="A0AAV5I1M0"/>
<sequence>MELSPRAHIKAQSKAAKIITMLVSKLASFVKLARPLLPFACGALVGESRSRRCGRW</sequence>
<dbReference type="EMBL" id="BPVZ01000005">
    <property type="protein sequence ID" value="GKU91254.1"/>
    <property type="molecule type" value="Genomic_DNA"/>
</dbReference>